<keyword evidence="1" id="KW-0539">Nucleus</keyword>
<dbReference type="CDD" id="cd01805">
    <property type="entry name" value="Ubl_Rad23"/>
    <property type="match status" value="1"/>
</dbReference>
<evidence type="ECO:0000256" key="1">
    <source>
        <dbReference type="RuleBase" id="RU367049"/>
    </source>
</evidence>
<dbReference type="PROSITE" id="PS50053">
    <property type="entry name" value="UBIQUITIN_2"/>
    <property type="match status" value="1"/>
</dbReference>
<dbReference type="GO" id="GO:0070628">
    <property type="term" value="F:proteasome binding"/>
    <property type="evidence" value="ECO:0007669"/>
    <property type="project" value="TreeGrafter"/>
</dbReference>
<dbReference type="Gene3D" id="1.10.10.540">
    <property type="entry name" value="XPC-binding domain"/>
    <property type="match status" value="1"/>
</dbReference>
<dbReference type="AlphaFoldDB" id="A0A0S4KFK0"/>
<dbReference type="GO" id="GO:0031593">
    <property type="term" value="F:polyubiquitin modification-dependent protein binding"/>
    <property type="evidence" value="ECO:0007669"/>
    <property type="project" value="UniProtKB-UniRule"/>
</dbReference>
<dbReference type="InterPro" id="IPR004806">
    <property type="entry name" value="Rad23"/>
</dbReference>
<dbReference type="PANTHER" id="PTHR10621">
    <property type="entry name" value="UV EXCISION REPAIR PROTEIN RAD23"/>
    <property type="match status" value="1"/>
</dbReference>
<dbReference type="SUPFAM" id="SSF101238">
    <property type="entry name" value="XPC-binding domain"/>
    <property type="match status" value="1"/>
</dbReference>
<proteinExistence type="inferred from homology"/>
<dbReference type="GO" id="GO:0005654">
    <property type="term" value="C:nucleoplasm"/>
    <property type="evidence" value="ECO:0007669"/>
    <property type="project" value="TreeGrafter"/>
</dbReference>
<dbReference type="GO" id="GO:0005829">
    <property type="term" value="C:cytosol"/>
    <property type="evidence" value="ECO:0007669"/>
    <property type="project" value="TreeGrafter"/>
</dbReference>
<evidence type="ECO:0000313" key="5">
    <source>
        <dbReference type="EMBL" id="CUI14424.1"/>
    </source>
</evidence>
<dbReference type="InterPro" id="IPR036353">
    <property type="entry name" value="XPC-bd_sf"/>
</dbReference>
<accession>A0A0S4KFK0</accession>
<protein>
    <recommendedName>
        <fullName evidence="1">UV excision repair protein RAD23</fullName>
    </recommendedName>
</protein>
<dbReference type="InterPro" id="IPR015360">
    <property type="entry name" value="XPC-bd"/>
</dbReference>
<dbReference type="EMBL" id="CYKH01001107">
    <property type="protein sequence ID" value="CUI14424.1"/>
    <property type="molecule type" value="Genomic_DNA"/>
</dbReference>
<dbReference type="GO" id="GO:0043161">
    <property type="term" value="P:proteasome-mediated ubiquitin-dependent protein catabolic process"/>
    <property type="evidence" value="ECO:0007669"/>
    <property type="project" value="UniProtKB-UniRule"/>
</dbReference>
<keyword evidence="6" id="KW-1185">Reference proteome</keyword>
<dbReference type="PRINTS" id="PR01839">
    <property type="entry name" value="RAD23PROTEIN"/>
</dbReference>
<dbReference type="Pfam" id="PF00240">
    <property type="entry name" value="ubiquitin"/>
    <property type="match status" value="1"/>
</dbReference>
<dbReference type="OrthoDB" id="419317at2759"/>
<dbReference type="Pfam" id="PF09280">
    <property type="entry name" value="XPC-binding"/>
    <property type="match status" value="1"/>
</dbReference>
<evidence type="ECO:0000313" key="6">
    <source>
        <dbReference type="Proteomes" id="UP000051952"/>
    </source>
</evidence>
<dbReference type="GO" id="GO:0043130">
    <property type="term" value="F:ubiquitin binding"/>
    <property type="evidence" value="ECO:0007669"/>
    <property type="project" value="UniProtKB-UniRule"/>
</dbReference>
<evidence type="ECO:0000259" key="3">
    <source>
        <dbReference type="PROSITE" id="PS50030"/>
    </source>
</evidence>
<keyword evidence="1" id="KW-0227">DNA damage</keyword>
<organism evidence="5 6">
    <name type="scientific">Bodo saltans</name>
    <name type="common">Flagellated protozoan</name>
    <dbReference type="NCBI Taxonomy" id="75058"/>
    <lineage>
        <taxon>Eukaryota</taxon>
        <taxon>Discoba</taxon>
        <taxon>Euglenozoa</taxon>
        <taxon>Kinetoplastea</taxon>
        <taxon>Metakinetoplastina</taxon>
        <taxon>Eubodonida</taxon>
        <taxon>Bodonidae</taxon>
        <taxon>Bodo</taxon>
    </lineage>
</organism>
<dbReference type="InterPro" id="IPR029071">
    <property type="entry name" value="Ubiquitin-like_domsf"/>
</dbReference>
<reference evidence="6" key="1">
    <citation type="submission" date="2015-09" db="EMBL/GenBank/DDBJ databases">
        <authorList>
            <consortium name="Pathogen Informatics"/>
        </authorList>
    </citation>
    <scope>NUCLEOTIDE SEQUENCE [LARGE SCALE GENOMIC DNA]</scope>
    <source>
        <strain evidence="6">Lake Konstanz</strain>
    </source>
</reference>
<dbReference type="VEuPathDB" id="TriTrypDB:BSAL_88145"/>
<feature type="region of interest" description="Disordered" evidence="2">
    <location>
        <begin position="84"/>
        <end position="123"/>
    </location>
</feature>
<dbReference type="FunFam" id="1.10.8.10:FF:000003">
    <property type="entry name" value="UV excision repair protein RAD23 homolog"/>
    <property type="match status" value="1"/>
</dbReference>
<dbReference type="PROSITE" id="PS50030">
    <property type="entry name" value="UBA"/>
    <property type="match status" value="1"/>
</dbReference>
<dbReference type="SUPFAM" id="SSF54236">
    <property type="entry name" value="Ubiquitin-like"/>
    <property type="match status" value="1"/>
</dbReference>
<comment type="similarity">
    <text evidence="1">Belongs to the RAD23 family.</text>
</comment>
<evidence type="ECO:0000259" key="4">
    <source>
        <dbReference type="PROSITE" id="PS50053"/>
    </source>
</evidence>
<dbReference type="Proteomes" id="UP000051952">
    <property type="component" value="Unassembled WGS sequence"/>
</dbReference>
<dbReference type="SUPFAM" id="SSF46934">
    <property type="entry name" value="UBA-like"/>
    <property type="match status" value="1"/>
</dbReference>
<dbReference type="GO" id="GO:0006289">
    <property type="term" value="P:nucleotide-excision repair"/>
    <property type="evidence" value="ECO:0007669"/>
    <property type="project" value="UniProtKB-UniRule"/>
</dbReference>
<dbReference type="InterPro" id="IPR015940">
    <property type="entry name" value="UBA"/>
</dbReference>
<dbReference type="Gene3D" id="3.10.20.90">
    <property type="entry name" value="Phosphatidylinositol 3-kinase Catalytic Subunit, Chain A, domain 1"/>
    <property type="match status" value="1"/>
</dbReference>
<feature type="domain" description="UBA" evidence="3">
    <location>
        <begin position="143"/>
        <end position="184"/>
    </location>
</feature>
<dbReference type="SMART" id="SM00213">
    <property type="entry name" value="UBQ"/>
    <property type="match status" value="1"/>
</dbReference>
<dbReference type="Pfam" id="PF00627">
    <property type="entry name" value="UBA"/>
    <property type="match status" value="1"/>
</dbReference>
<dbReference type="InterPro" id="IPR009060">
    <property type="entry name" value="UBA-like_sf"/>
</dbReference>
<name>A0A0S4KFK0_BODSA</name>
<keyword evidence="1" id="KW-0234">DNA repair</keyword>
<gene>
    <name evidence="5" type="ORF">BSAL_88145</name>
</gene>
<dbReference type="SMART" id="SM00165">
    <property type="entry name" value="UBA"/>
    <property type="match status" value="2"/>
</dbReference>
<feature type="compositionally biased region" description="Acidic residues" evidence="2">
    <location>
        <begin position="369"/>
        <end position="385"/>
    </location>
</feature>
<feature type="region of interest" description="Disordered" evidence="2">
    <location>
        <begin position="195"/>
        <end position="223"/>
    </location>
</feature>
<dbReference type="Gene3D" id="1.10.8.10">
    <property type="entry name" value="DNA helicase RuvA subunit, C-terminal domain"/>
    <property type="match status" value="2"/>
</dbReference>
<evidence type="ECO:0000256" key="2">
    <source>
        <dbReference type="SAM" id="MobiDB-lite"/>
    </source>
</evidence>
<sequence length="385" mass="40226">MLITLRTLTGAATNSEVEPTDTPKVLKDQLISQEGYDAASLKLCYKGKVLEDSKTLAELGFVGGEVVIIAGRKSAVKPVVASAPAPAQPAPQATAEAPVAQAPVPAAQPASAEPSPAPAEPVAVSVQAPAPVVAPPTTSALHGVDSSLVDGIVAMGFEDRNQVALALRAAYMNADRAVEYLCTGIPPAALAQIQQQLQQQQAPPQQQPRAQAQSQPRAAAPSALRQALSAIPQFEQIRSVVRQNPQSLQTVMAQLRERHPEVFALVQANPQEFLGLMNEPADMDGQGTTGNVAGPDGARQFAITEADREPIQRLVTLGGGMWDERAASIVYVVCNRSEDLAANVLFDNGGLPAELAAAVMEGGLAPGDGDFDAADFEEDDEEGQQ</sequence>
<dbReference type="PANTHER" id="PTHR10621:SF0">
    <property type="entry name" value="UV EXCISION REPAIR PROTEIN RAD23"/>
    <property type="match status" value="1"/>
</dbReference>
<keyword evidence="1" id="KW-0963">Cytoplasm</keyword>
<comment type="subcellular location">
    <subcellularLocation>
        <location evidence="1">Nucleus</location>
    </subcellularLocation>
    <subcellularLocation>
        <location evidence="1">Cytoplasm</location>
    </subcellularLocation>
</comment>
<comment type="function">
    <text evidence="1">Multiubiquitin chain receptor involved in modulation of proteasomal degradation. Involved in nucleotide excision repair.</text>
</comment>
<dbReference type="GO" id="GO:0003684">
    <property type="term" value="F:damaged DNA binding"/>
    <property type="evidence" value="ECO:0007669"/>
    <property type="project" value="UniProtKB-UniRule"/>
</dbReference>
<feature type="domain" description="Ubiquitin-like" evidence="4">
    <location>
        <begin position="1"/>
        <end position="76"/>
    </location>
</feature>
<dbReference type="OMA" id="PHMLEPI"/>
<feature type="region of interest" description="Disordered" evidence="2">
    <location>
        <begin position="364"/>
        <end position="385"/>
    </location>
</feature>
<dbReference type="InterPro" id="IPR000626">
    <property type="entry name" value="Ubiquitin-like_dom"/>
</dbReference>